<evidence type="ECO:0000313" key="2">
    <source>
        <dbReference type="EMBL" id="TWD90680.1"/>
    </source>
</evidence>
<name>A0A561CI24_9BURK</name>
<feature type="transmembrane region" description="Helical" evidence="1">
    <location>
        <begin position="206"/>
        <end position="224"/>
    </location>
</feature>
<accession>A0A561CI24</accession>
<evidence type="ECO:0000256" key="1">
    <source>
        <dbReference type="SAM" id="Phobius"/>
    </source>
</evidence>
<sequence>MSLMLTLFLSNLINHPHFAHSYQIFYSNFREKIGSLKYERSLRSRYFFVGIFLPPLIIGGLLCLLFLELPRVFGLAANTMFFFVGWHYVKQGYGMAMLDAALKKKFFNSMEKKSLLQNAYAVWIFSWVLINFSLQGNSTKYFGVSYFVVPIPVWLLAISAVGCTWFSCRLLLVLVRRFRSDVPLPVNGVVAYLVTLYVWLLFRDPIAILWIPLFHSLQYLTVVWRFKINKITSERSSPVSPVYRIAIFAAIGFGLGYMAFWRFPEWLDANVSYNKEIFGPSAFFYISWIFINIHHYFIDSIMWRKGNMDVMQYLFESPVPIVAPKGKKDCSSPETGVVTT</sequence>
<keyword evidence="1" id="KW-0472">Membrane</keyword>
<feature type="transmembrane region" description="Helical" evidence="1">
    <location>
        <begin position="115"/>
        <end position="134"/>
    </location>
</feature>
<feature type="transmembrane region" description="Helical" evidence="1">
    <location>
        <begin position="283"/>
        <end position="303"/>
    </location>
</feature>
<keyword evidence="1" id="KW-1133">Transmembrane helix</keyword>
<proteinExistence type="predicted"/>
<feature type="transmembrane region" description="Helical" evidence="1">
    <location>
        <begin position="182"/>
        <end position="200"/>
    </location>
</feature>
<reference evidence="2 3" key="1">
    <citation type="submission" date="2019-06" db="EMBL/GenBank/DDBJ databases">
        <title>Sorghum-associated microbial communities from plants grown in Nebraska, USA.</title>
        <authorList>
            <person name="Schachtman D."/>
        </authorList>
    </citation>
    <scope>NUCLEOTIDE SEQUENCE [LARGE SCALE GENOMIC DNA]</scope>
    <source>
        <strain evidence="2 3">T529</strain>
    </source>
</reference>
<comment type="caution">
    <text evidence="2">The sequence shown here is derived from an EMBL/GenBank/DDBJ whole genome shotgun (WGS) entry which is preliminary data.</text>
</comment>
<dbReference type="Proteomes" id="UP000319722">
    <property type="component" value="Unassembled WGS sequence"/>
</dbReference>
<feature type="transmembrane region" description="Helical" evidence="1">
    <location>
        <begin position="45"/>
        <end position="67"/>
    </location>
</feature>
<dbReference type="EMBL" id="VIVL01000001">
    <property type="protein sequence ID" value="TWD90680.1"/>
    <property type="molecule type" value="Genomic_DNA"/>
</dbReference>
<organism evidence="2 3">
    <name type="scientific">Variovorax beijingensis</name>
    <dbReference type="NCBI Taxonomy" id="2496117"/>
    <lineage>
        <taxon>Bacteria</taxon>
        <taxon>Pseudomonadati</taxon>
        <taxon>Pseudomonadota</taxon>
        <taxon>Betaproteobacteria</taxon>
        <taxon>Burkholderiales</taxon>
        <taxon>Comamonadaceae</taxon>
        <taxon>Variovorax</taxon>
    </lineage>
</organism>
<dbReference type="AlphaFoldDB" id="A0A561CI24"/>
<gene>
    <name evidence="2" type="ORF">FB547_101346</name>
</gene>
<feature type="transmembrane region" description="Helical" evidence="1">
    <location>
        <begin position="245"/>
        <end position="263"/>
    </location>
</feature>
<evidence type="ECO:0000313" key="3">
    <source>
        <dbReference type="Proteomes" id="UP000319722"/>
    </source>
</evidence>
<protein>
    <submittedName>
        <fullName evidence="2">Uncharacterized protein</fullName>
    </submittedName>
</protein>
<feature type="transmembrane region" description="Helical" evidence="1">
    <location>
        <begin position="154"/>
        <end position="175"/>
    </location>
</feature>
<keyword evidence="1" id="KW-0812">Transmembrane</keyword>